<dbReference type="InterPro" id="IPR000055">
    <property type="entry name" value="Restrct_endonuc_typeI_TRD"/>
</dbReference>
<keyword evidence="7" id="KW-1185">Reference proteome</keyword>
<evidence type="ECO:0000259" key="4">
    <source>
        <dbReference type="Pfam" id="PF01420"/>
    </source>
</evidence>
<protein>
    <submittedName>
        <fullName evidence="6">Restriction modification system DNA specificity domain protein</fullName>
    </submittedName>
</protein>
<keyword evidence="3" id="KW-0238">DNA-binding</keyword>
<dbReference type="Gene3D" id="3.90.220.20">
    <property type="entry name" value="DNA methylase specificity domains"/>
    <property type="match status" value="2"/>
</dbReference>
<dbReference type="REBASE" id="20367">
    <property type="entry name" value="S.BhyWAORF436P"/>
</dbReference>
<dbReference type="PANTHER" id="PTHR30408">
    <property type="entry name" value="TYPE-1 RESTRICTION ENZYME ECOKI SPECIFICITY PROTEIN"/>
    <property type="match status" value="1"/>
</dbReference>
<evidence type="ECO:0000313" key="6">
    <source>
        <dbReference type="EMBL" id="ACN82934.1"/>
    </source>
</evidence>
<dbReference type="GO" id="GO:0003677">
    <property type="term" value="F:DNA binding"/>
    <property type="evidence" value="ECO:0007669"/>
    <property type="project" value="UniProtKB-KW"/>
</dbReference>
<evidence type="ECO:0000256" key="3">
    <source>
        <dbReference type="ARBA" id="ARBA00023125"/>
    </source>
</evidence>
<dbReference type="CDD" id="cd05403">
    <property type="entry name" value="NT_KNTase_like"/>
    <property type="match status" value="1"/>
</dbReference>
<dbReference type="PANTHER" id="PTHR30408:SF13">
    <property type="entry name" value="TYPE I RESTRICTION ENZYME HINDI SPECIFICITY SUBUNIT"/>
    <property type="match status" value="1"/>
</dbReference>
<gene>
    <name evidence="6" type="ordered locus">BHWA1_00438</name>
</gene>
<comment type="similarity">
    <text evidence="1">Belongs to the type-I restriction system S methylase family.</text>
</comment>
<dbReference type="Gene3D" id="1.10.287.1120">
    <property type="entry name" value="Bipartite methylase S protein"/>
    <property type="match status" value="1"/>
</dbReference>
<dbReference type="InterPro" id="IPR041633">
    <property type="entry name" value="Polbeta"/>
</dbReference>
<evidence type="ECO:0000259" key="5">
    <source>
        <dbReference type="Pfam" id="PF18765"/>
    </source>
</evidence>
<dbReference type="Pfam" id="PF18765">
    <property type="entry name" value="Polbeta"/>
    <property type="match status" value="1"/>
</dbReference>
<dbReference type="AlphaFoldDB" id="A0A3B6VDQ7"/>
<evidence type="ECO:0000313" key="7">
    <source>
        <dbReference type="Proteomes" id="UP000001803"/>
    </source>
</evidence>
<dbReference type="Proteomes" id="UP000001803">
    <property type="component" value="Chromosome"/>
</dbReference>
<proteinExistence type="inferred from homology"/>
<dbReference type="InterPro" id="IPR044946">
    <property type="entry name" value="Restrct_endonuc_typeI_TRD_sf"/>
</dbReference>
<feature type="domain" description="Type I restriction modification DNA specificity" evidence="4">
    <location>
        <begin position="325"/>
        <end position="504"/>
    </location>
</feature>
<accession>A0A3B6VDQ7</accession>
<keyword evidence="2" id="KW-0680">Restriction system</keyword>
<dbReference type="GeneID" id="63961525"/>
<evidence type="ECO:0000256" key="2">
    <source>
        <dbReference type="ARBA" id="ARBA00022747"/>
    </source>
</evidence>
<dbReference type="InterPro" id="IPR043519">
    <property type="entry name" value="NT_sf"/>
</dbReference>
<name>A0A3B6VDQ7_BRAHW</name>
<dbReference type="GO" id="GO:0009307">
    <property type="term" value="P:DNA restriction-modification system"/>
    <property type="evidence" value="ECO:0007669"/>
    <property type="project" value="UniProtKB-KW"/>
</dbReference>
<reference evidence="6 7" key="1">
    <citation type="journal article" date="2009" name="PLoS ONE">
        <title>Genome sequence of the pathogenic intestinal spirochete Brachyspira hyodysenteriae reveals adaptations to its lifestyle in the porcine large intestine.</title>
        <authorList>
            <person name="Bellgard M.I."/>
            <person name="Wanchanthuek P."/>
            <person name="La T."/>
            <person name="Ryan K."/>
            <person name="Moolhuijzen P."/>
            <person name="Albertyn Z."/>
            <person name="Shaban B."/>
            <person name="Motro Y."/>
            <person name="Dunn D.S."/>
            <person name="Schibeci D."/>
            <person name="Hunter A."/>
            <person name="Barrero R."/>
            <person name="Phillips N.D."/>
            <person name="Hampson D.J."/>
        </authorList>
    </citation>
    <scope>NUCLEOTIDE SEQUENCE [LARGE SCALE GENOMIC DNA]</scope>
    <source>
        <strain evidence="7">ATCC 49526 / WA1</strain>
    </source>
</reference>
<feature type="domain" description="Type I restriction modification DNA specificity" evidence="4">
    <location>
        <begin position="110"/>
        <end position="282"/>
    </location>
</feature>
<dbReference type="EMBL" id="CP001357">
    <property type="protein sequence ID" value="ACN82934.1"/>
    <property type="molecule type" value="Genomic_DNA"/>
</dbReference>
<dbReference type="SUPFAM" id="SSF81301">
    <property type="entry name" value="Nucleotidyltransferase"/>
    <property type="match status" value="1"/>
</dbReference>
<dbReference type="InterPro" id="IPR052021">
    <property type="entry name" value="Type-I_RS_S_subunit"/>
</dbReference>
<sequence>MISIPYNDIEIINKILSDNIKSGKVYAFGSRYKWTNREFSDLDLAIDINRKMSINEIENLKYNFEESNLSYRVDVIDYNNITDEFKKIIDSGKEIIYNTEGAQEIIGNKENWQEVRLGDICQINRGASPRPIQKYIADKGMPWVKISDATSSNSRYIKTTKEFIDFSGVSKSVKIDVGTLILSNSGTTGIPKIMGIEACVHDGWIIISNINKNVLKEFLYYEFLYIRNSISNLATGTVLQNLKTDIVKQFKINLPPLEEQKKIASILSSLDDKIELNNCMNKILEETAQTIFKEWFINFNFPNEEGKPYKKSGGKMIESELGEIPDGWEVTTLENISTIITKGTTPKKFTLQGINYIKVENILDNHSIDKSKLSFIDSETHNNLLKRSIIKEKDILFSIAGTLAKFAFVTNNILPANTNQAIAIIRVDSNIINPLFVFNFFLADLHKEHCFKNLQQSVQPNLSLTTIRNLKLIFPESKILKKYEDSILHIFYKIYRNIEENQKLAGIRDSILPKLMSGEIRIK</sequence>
<feature type="domain" description="Polymerase beta nucleotidyltransferase" evidence="5">
    <location>
        <begin position="12"/>
        <end position="98"/>
    </location>
</feature>
<organism evidence="6 7">
    <name type="scientific">Brachyspira hyodysenteriae (strain ATCC 49526 / WA1)</name>
    <dbReference type="NCBI Taxonomy" id="565034"/>
    <lineage>
        <taxon>Bacteria</taxon>
        <taxon>Pseudomonadati</taxon>
        <taxon>Spirochaetota</taxon>
        <taxon>Spirochaetia</taxon>
        <taxon>Brachyspirales</taxon>
        <taxon>Brachyspiraceae</taxon>
        <taxon>Brachyspira</taxon>
    </lineage>
</organism>
<dbReference type="CDD" id="cd17283">
    <property type="entry name" value="RMtype1_S_Hpy180ORF7835P_TRD2-CR2_like"/>
    <property type="match status" value="1"/>
</dbReference>
<dbReference type="SUPFAM" id="SSF116734">
    <property type="entry name" value="DNA methylase specificity domain"/>
    <property type="match status" value="2"/>
</dbReference>
<dbReference type="Gene3D" id="3.30.460.10">
    <property type="entry name" value="Beta Polymerase, domain 2"/>
    <property type="match status" value="1"/>
</dbReference>
<dbReference type="Pfam" id="PF01420">
    <property type="entry name" value="Methylase_S"/>
    <property type="match status" value="2"/>
</dbReference>
<dbReference type="RefSeq" id="WP_012669986.1">
    <property type="nucleotide sequence ID" value="NC_012225.1"/>
</dbReference>
<dbReference type="STRING" id="565034.BHWA1_00438"/>
<evidence type="ECO:0000256" key="1">
    <source>
        <dbReference type="ARBA" id="ARBA00010923"/>
    </source>
</evidence>
<dbReference type="KEGG" id="bhy:BHWA1_00438"/>